<evidence type="ECO:0000256" key="1">
    <source>
        <dbReference type="SAM" id="Phobius"/>
    </source>
</evidence>
<reference evidence="2" key="1">
    <citation type="submission" date="2013-03" db="EMBL/GenBank/DDBJ databases">
        <authorList>
            <person name="Harkins D.M."/>
            <person name="Durkin A.S."/>
            <person name="Brinkac L.M."/>
            <person name="Haft D.H."/>
            <person name="Selengut J.D."/>
            <person name="Sanka R."/>
            <person name="DePew J."/>
            <person name="Purushe J."/>
            <person name="Hartskeerl R.A."/>
            <person name="Ahmed A."/>
            <person name="van der Linden H."/>
            <person name="Goris M.G.A."/>
            <person name="Vinetz J.M."/>
            <person name="Sutton G.G."/>
            <person name="Nierman W.C."/>
            <person name="Fouts D.E."/>
        </authorList>
    </citation>
    <scope>NUCLEOTIDE SEQUENCE [LARGE SCALE GENOMIC DNA]</scope>
    <source>
        <strain evidence="2">LT 11-33</strain>
    </source>
</reference>
<feature type="transmembrane region" description="Helical" evidence="1">
    <location>
        <begin position="103"/>
        <end position="122"/>
    </location>
</feature>
<name>N1VMA5_9LEPT</name>
<keyword evidence="1" id="KW-0812">Transmembrane</keyword>
<dbReference type="STRING" id="1257025.LEP1GSC203_0662"/>
<evidence type="ECO:0000313" key="2">
    <source>
        <dbReference type="EMBL" id="EMY60809.1"/>
    </source>
</evidence>
<feature type="transmembrane region" description="Helical" evidence="1">
    <location>
        <begin position="761"/>
        <end position="779"/>
    </location>
</feature>
<keyword evidence="3" id="KW-1185">Reference proteome</keyword>
<sequence>MDPLSERQVLWAKYLAYGLGFLVLISIPLQFWYLFSGQSLSGWDTPGHIVLAKEFAKLVPAGSATGWSEVWFGGFPIFYFYPPFYYLIVYCIHILFSVSVESAFSISIFFTILLLFYAIYSFSKQFLWSLYPRYMRILFGFSAVLFYFNYAGDGLQGTSLVGIVEGTVISSFAHSLIFLGLVSIDKYRKSYKLNHLVFFVGLTSVIFYSHLLSSIFYSLILFLYFVEYRSFVRQNIKRFCLAAFVIFFLILPVVYNYIRFSEYTSGVFYGHSYPPLLSILGKDVYDTAMKASVDGGNITLLILTGMFSSGRWLSLVAVIIFVFNFRNFHTSIRSKFITTVIMIFLWFSLDSSFGFIFPNIKIHNYRAFDCFFIAFSILFPYSLRSITGKGKLPLFPVIYFALIIQFFLFLSFNPSKYQDYVSPIWQNARTEEELAIYRNLTERLKSLPKNALVQPEIIKSKSMFGTPHFWLPLLYNAGVRNNLGLTVESSYYSTLVFNWQEFGFGHTFRWGTDVDWRDQLLSLGIGKVDSGYYLDFLFRSGVTHMIGFSPEYQNYINVHAKRLEIVAVEHPFVIVKILSNPNLKWIKPIGLIHSELLNSNSEYGYRDFLKTSNFLQMHVANLGYQTKFLRITKTQLNDIDSSLPFLSSVILVTKENGLGEVSWIQGLNKKNISASLVRESDLPLVTDSISTQNISVLLNQASQVTHIHQVGTEPQSYFRERRISSGELMLDDTAREFFVSEEKNQQQEKPEVLLFSFGGKLYLLGMVISFLLLLVGLVFTKTPYFSFSKTKR</sequence>
<keyword evidence="1" id="KW-0472">Membrane</keyword>
<dbReference type="RefSeq" id="WP_002974669.1">
    <property type="nucleotide sequence ID" value="NZ_AOGW02000011.1"/>
</dbReference>
<feature type="transmembrane region" description="Helical" evidence="1">
    <location>
        <begin position="363"/>
        <end position="381"/>
    </location>
</feature>
<proteinExistence type="predicted"/>
<gene>
    <name evidence="2" type="ORF">LEP1GSC203_0662</name>
</gene>
<feature type="transmembrane region" description="Helical" evidence="1">
    <location>
        <begin position="336"/>
        <end position="357"/>
    </location>
</feature>
<feature type="transmembrane region" description="Helical" evidence="1">
    <location>
        <begin position="134"/>
        <end position="151"/>
    </location>
</feature>
<dbReference type="EMBL" id="AOGW02000011">
    <property type="protein sequence ID" value="EMY60809.1"/>
    <property type="molecule type" value="Genomic_DNA"/>
</dbReference>
<dbReference type="Proteomes" id="UP000012371">
    <property type="component" value="Unassembled WGS sequence"/>
</dbReference>
<feature type="transmembrane region" description="Helical" evidence="1">
    <location>
        <begin position="298"/>
        <end position="324"/>
    </location>
</feature>
<feature type="transmembrane region" description="Helical" evidence="1">
    <location>
        <begin position="77"/>
        <end position="96"/>
    </location>
</feature>
<protein>
    <recommendedName>
        <fullName evidence="4">Membrane protein 6-pyruvoyl-tetrahydropterin synthase-related domain-containing protein</fullName>
    </recommendedName>
</protein>
<feature type="transmembrane region" description="Helical" evidence="1">
    <location>
        <begin position="14"/>
        <end position="35"/>
    </location>
</feature>
<feature type="transmembrane region" description="Helical" evidence="1">
    <location>
        <begin position="196"/>
        <end position="226"/>
    </location>
</feature>
<evidence type="ECO:0008006" key="4">
    <source>
        <dbReference type="Google" id="ProtNLM"/>
    </source>
</evidence>
<dbReference type="AlphaFoldDB" id="N1VMA5"/>
<organism evidence="2 3">
    <name type="scientific">Leptospira terpstrae serovar Hualin str. LT 11-33 = ATCC 700639</name>
    <dbReference type="NCBI Taxonomy" id="1257025"/>
    <lineage>
        <taxon>Bacteria</taxon>
        <taxon>Pseudomonadati</taxon>
        <taxon>Spirochaetota</taxon>
        <taxon>Spirochaetia</taxon>
        <taxon>Leptospirales</taxon>
        <taxon>Leptospiraceae</taxon>
        <taxon>Leptospira</taxon>
    </lineage>
</organism>
<feature type="transmembrane region" description="Helical" evidence="1">
    <location>
        <begin position="163"/>
        <end position="184"/>
    </location>
</feature>
<keyword evidence="1" id="KW-1133">Transmembrane helix</keyword>
<comment type="caution">
    <text evidence="2">The sequence shown here is derived from an EMBL/GenBank/DDBJ whole genome shotgun (WGS) entry which is preliminary data.</text>
</comment>
<dbReference type="OrthoDB" id="310894at2"/>
<feature type="transmembrane region" description="Helical" evidence="1">
    <location>
        <begin position="393"/>
        <end position="412"/>
    </location>
</feature>
<evidence type="ECO:0000313" key="3">
    <source>
        <dbReference type="Proteomes" id="UP000012371"/>
    </source>
</evidence>
<accession>N1VMA5</accession>
<feature type="transmembrane region" description="Helical" evidence="1">
    <location>
        <begin position="238"/>
        <end position="258"/>
    </location>
</feature>